<dbReference type="AlphaFoldDB" id="A0A9K3ILJ5"/>
<name>A0A9K3ILJ5_HELAN</name>
<gene>
    <name evidence="1" type="ORF">HanXRQr2_Chr07g0301921</name>
</gene>
<proteinExistence type="predicted"/>
<keyword evidence="2" id="KW-1185">Reference proteome</keyword>
<organism evidence="1 2">
    <name type="scientific">Helianthus annuus</name>
    <name type="common">Common sunflower</name>
    <dbReference type="NCBI Taxonomy" id="4232"/>
    <lineage>
        <taxon>Eukaryota</taxon>
        <taxon>Viridiplantae</taxon>
        <taxon>Streptophyta</taxon>
        <taxon>Embryophyta</taxon>
        <taxon>Tracheophyta</taxon>
        <taxon>Spermatophyta</taxon>
        <taxon>Magnoliopsida</taxon>
        <taxon>eudicotyledons</taxon>
        <taxon>Gunneridae</taxon>
        <taxon>Pentapetalae</taxon>
        <taxon>asterids</taxon>
        <taxon>campanulids</taxon>
        <taxon>Asterales</taxon>
        <taxon>Asteraceae</taxon>
        <taxon>Asteroideae</taxon>
        <taxon>Heliantheae alliance</taxon>
        <taxon>Heliantheae</taxon>
        <taxon>Helianthus</taxon>
    </lineage>
</organism>
<dbReference type="Proteomes" id="UP000215914">
    <property type="component" value="Unassembled WGS sequence"/>
</dbReference>
<dbReference type="EMBL" id="MNCJ02000322">
    <property type="protein sequence ID" value="KAF5799209.1"/>
    <property type="molecule type" value="Genomic_DNA"/>
</dbReference>
<sequence>MCFLMYRSLQDVEPSHGFTWVHDSTSTRRGWMDRRAMIKVGLRLYGLPAFEVS</sequence>
<accession>A0A9K3ILJ5</accession>
<evidence type="ECO:0000313" key="2">
    <source>
        <dbReference type="Proteomes" id="UP000215914"/>
    </source>
</evidence>
<reference evidence="1" key="2">
    <citation type="submission" date="2020-06" db="EMBL/GenBank/DDBJ databases">
        <title>Helianthus annuus Genome sequencing and assembly Release 2.</title>
        <authorList>
            <person name="Gouzy J."/>
            <person name="Langlade N."/>
            <person name="Munos S."/>
        </authorList>
    </citation>
    <scope>NUCLEOTIDE SEQUENCE</scope>
    <source>
        <tissue evidence="1">Leaves</tissue>
    </source>
</reference>
<comment type="caution">
    <text evidence="1">The sequence shown here is derived from an EMBL/GenBank/DDBJ whole genome shotgun (WGS) entry which is preliminary data.</text>
</comment>
<reference evidence="1" key="1">
    <citation type="journal article" date="2017" name="Nature">
        <title>The sunflower genome provides insights into oil metabolism, flowering and Asterid evolution.</title>
        <authorList>
            <person name="Badouin H."/>
            <person name="Gouzy J."/>
            <person name="Grassa C.J."/>
            <person name="Murat F."/>
            <person name="Staton S.E."/>
            <person name="Cottret L."/>
            <person name="Lelandais-Briere C."/>
            <person name="Owens G.L."/>
            <person name="Carrere S."/>
            <person name="Mayjonade B."/>
            <person name="Legrand L."/>
            <person name="Gill N."/>
            <person name="Kane N.C."/>
            <person name="Bowers J.E."/>
            <person name="Hubner S."/>
            <person name="Bellec A."/>
            <person name="Berard A."/>
            <person name="Berges H."/>
            <person name="Blanchet N."/>
            <person name="Boniface M.C."/>
            <person name="Brunel D."/>
            <person name="Catrice O."/>
            <person name="Chaidir N."/>
            <person name="Claudel C."/>
            <person name="Donnadieu C."/>
            <person name="Faraut T."/>
            <person name="Fievet G."/>
            <person name="Helmstetter N."/>
            <person name="King M."/>
            <person name="Knapp S.J."/>
            <person name="Lai Z."/>
            <person name="Le Paslier M.C."/>
            <person name="Lippi Y."/>
            <person name="Lorenzon L."/>
            <person name="Mandel J.R."/>
            <person name="Marage G."/>
            <person name="Marchand G."/>
            <person name="Marquand E."/>
            <person name="Bret-Mestries E."/>
            <person name="Morien E."/>
            <person name="Nambeesan S."/>
            <person name="Nguyen T."/>
            <person name="Pegot-Espagnet P."/>
            <person name="Pouilly N."/>
            <person name="Raftis F."/>
            <person name="Sallet E."/>
            <person name="Schiex T."/>
            <person name="Thomas J."/>
            <person name="Vandecasteele C."/>
            <person name="Vares D."/>
            <person name="Vear F."/>
            <person name="Vautrin S."/>
            <person name="Crespi M."/>
            <person name="Mangin B."/>
            <person name="Burke J.M."/>
            <person name="Salse J."/>
            <person name="Munos S."/>
            <person name="Vincourt P."/>
            <person name="Rieseberg L.H."/>
            <person name="Langlade N.B."/>
        </authorList>
    </citation>
    <scope>NUCLEOTIDE SEQUENCE</scope>
    <source>
        <tissue evidence="1">Leaves</tissue>
    </source>
</reference>
<evidence type="ECO:0000313" key="1">
    <source>
        <dbReference type="EMBL" id="KAF5799209.1"/>
    </source>
</evidence>
<dbReference type="Gramene" id="mRNA:HanXRQr2_Chr07g0301921">
    <property type="protein sequence ID" value="CDS:HanXRQr2_Chr07g0301921.1"/>
    <property type="gene ID" value="HanXRQr2_Chr07g0301921"/>
</dbReference>
<protein>
    <submittedName>
        <fullName evidence="1">Uncharacterized protein</fullName>
    </submittedName>
</protein>